<dbReference type="WBParaSite" id="PSAMB.scaffold849size40297.g9147.t1">
    <property type="protein sequence ID" value="PSAMB.scaffold849size40297.g9147.t1"/>
    <property type="gene ID" value="PSAMB.scaffold849size40297.g9147"/>
</dbReference>
<feature type="compositionally biased region" description="Basic and acidic residues" evidence="1">
    <location>
        <begin position="24"/>
        <end position="43"/>
    </location>
</feature>
<dbReference type="AlphaFoldDB" id="A0A914XLX3"/>
<reference evidence="3" key="1">
    <citation type="submission" date="2022-11" db="UniProtKB">
        <authorList>
            <consortium name="WormBaseParasite"/>
        </authorList>
    </citation>
    <scope>IDENTIFICATION</scope>
</reference>
<name>A0A914XLX3_9BILA</name>
<proteinExistence type="predicted"/>
<evidence type="ECO:0000256" key="1">
    <source>
        <dbReference type="SAM" id="MobiDB-lite"/>
    </source>
</evidence>
<dbReference type="Proteomes" id="UP000887566">
    <property type="component" value="Unplaced"/>
</dbReference>
<organism evidence="2 3">
    <name type="scientific">Plectus sambesii</name>
    <dbReference type="NCBI Taxonomy" id="2011161"/>
    <lineage>
        <taxon>Eukaryota</taxon>
        <taxon>Metazoa</taxon>
        <taxon>Ecdysozoa</taxon>
        <taxon>Nematoda</taxon>
        <taxon>Chromadorea</taxon>
        <taxon>Plectida</taxon>
        <taxon>Plectina</taxon>
        <taxon>Plectoidea</taxon>
        <taxon>Plectidae</taxon>
        <taxon>Plectus</taxon>
    </lineage>
</organism>
<evidence type="ECO:0000313" key="3">
    <source>
        <dbReference type="WBParaSite" id="PSAMB.scaffold849size40297.g9147.t1"/>
    </source>
</evidence>
<feature type="compositionally biased region" description="Low complexity" evidence="1">
    <location>
        <begin position="44"/>
        <end position="77"/>
    </location>
</feature>
<protein>
    <submittedName>
        <fullName evidence="3">Uncharacterized protein</fullName>
    </submittedName>
</protein>
<evidence type="ECO:0000313" key="2">
    <source>
        <dbReference type="Proteomes" id="UP000887566"/>
    </source>
</evidence>
<feature type="region of interest" description="Disordered" evidence="1">
    <location>
        <begin position="1"/>
        <end position="77"/>
    </location>
</feature>
<sequence>MDVRDKRPPPVKVLRGSGRPPAEWGRRDNDELEQLRKNLDRGETAPPAAAAEEAPAAEAPAPAAKAPATAPKAAAKA</sequence>
<keyword evidence="2" id="KW-1185">Reference proteome</keyword>
<accession>A0A914XLX3</accession>